<dbReference type="InterPro" id="IPR044690">
    <property type="entry name" value="CAS_plant"/>
</dbReference>
<dbReference type="PROSITE" id="PS50206">
    <property type="entry name" value="RHODANESE_3"/>
    <property type="match status" value="1"/>
</dbReference>
<accession>A0A835I839</accession>
<feature type="domain" description="Rhodanese" evidence="2">
    <location>
        <begin position="418"/>
        <end position="494"/>
    </location>
</feature>
<dbReference type="AlphaFoldDB" id="A0A835I839"/>
<dbReference type="OrthoDB" id="551300at2759"/>
<organism evidence="3 4">
    <name type="scientific">Coptis chinensis</name>
    <dbReference type="NCBI Taxonomy" id="261450"/>
    <lineage>
        <taxon>Eukaryota</taxon>
        <taxon>Viridiplantae</taxon>
        <taxon>Streptophyta</taxon>
        <taxon>Embryophyta</taxon>
        <taxon>Tracheophyta</taxon>
        <taxon>Spermatophyta</taxon>
        <taxon>Magnoliopsida</taxon>
        <taxon>Ranunculales</taxon>
        <taxon>Ranunculaceae</taxon>
        <taxon>Coptidoideae</taxon>
        <taxon>Coptis</taxon>
    </lineage>
</organism>
<dbReference type="GO" id="GO:0009704">
    <property type="term" value="P:de-etiolation"/>
    <property type="evidence" value="ECO:0007669"/>
    <property type="project" value="InterPro"/>
</dbReference>
<dbReference type="PANTHER" id="PTHR34209:SF3">
    <property type="entry name" value="RHODANESE_CELL CYCLE CONTROL PHOSPHATASE SUPERFAMILY PROTEIN"/>
    <property type="match status" value="1"/>
</dbReference>
<dbReference type="InterPro" id="IPR001763">
    <property type="entry name" value="Rhodanese-like_dom"/>
</dbReference>
<comment type="caution">
    <text evidence="3">The sequence shown here is derived from an EMBL/GenBank/DDBJ whole genome shotgun (WGS) entry which is preliminary data.</text>
</comment>
<keyword evidence="4" id="KW-1185">Reference proteome</keyword>
<dbReference type="PANTHER" id="PTHR34209">
    <property type="entry name" value="RHODANESE/CELL CYCLE CONTROL PHOSPHATASE SUPERFAMILY PROTEIN"/>
    <property type="match status" value="1"/>
</dbReference>
<dbReference type="EMBL" id="JADFTS010000004">
    <property type="protein sequence ID" value="KAF9611718.1"/>
    <property type="molecule type" value="Genomic_DNA"/>
</dbReference>
<feature type="compositionally biased region" description="Polar residues" evidence="1">
    <location>
        <begin position="640"/>
        <end position="651"/>
    </location>
</feature>
<evidence type="ECO:0000256" key="1">
    <source>
        <dbReference type="SAM" id="MobiDB-lite"/>
    </source>
</evidence>
<proteinExistence type="predicted"/>
<evidence type="ECO:0000313" key="4">
    <source>
        <dbReference type="Proteomes" id="UP000631114"/>
    </source>
</evidence>
<name>A0A835I839_9MAGN</name>
<evidence type="ECO:0000259" key="2">
    <source>
        <dbReference type="PROSITE" id="PS50206"/>
    </source>
</evidence>
<evidence type="ECO:0000313" key="3">
    <source>
        <dbReference type="EMBL" id="KAF9611718.1"/>
    </source>
</evidence>
<dbReference type="Proteomes" id="UP000631114">
    <property type="component" value="Unassembled WGS sequence"/>
</dbReference>
<protein>
    <recommendedName>
        <fullName evidence="2">Rhodanese domain-containing protein</fullName>
    </recommendedName>
</protein>
<gene>
    <name evidence="3" type="ORF">IFM89_034901</name>
</gene>
<dbReference type="GO" id="GO:0071277">
    <property type="term" value="P:cellular response to calcium ion"/>
    <property type="evidence" value="ECO:0007669"/>
    <property type="project" value="InterPro"/>
</dbReference>
<feature type="region of interest" description="Disordered" evidence="1">
    <location>
        <begin position="635"/>
        <end position="685"/>
    </location>
</feature>
<reference evidence="3 4" key="1">
    <citation type="submission" date="2020-10" db="EMBL/GenBank/DDBJ databases">
        <title>The Coptis chinensis genome and diversification of protoberbering-type alkaloids.</title>
        <authorList>
            <person name="Wang B."/>
            <person name="Shu S."/>
            <person name="Song C."/>
            <person name="Liu Y."/>
        </authorList>
    </citation>
    <scope>NUCLEOTIDE SEQUENCE [LARGE SCALE GENOMIC DNA]</scope>
    <source>
        <strain evidence="3">HL-2020</strain>
        <tissue evidence="3">Leaf</tissue>
    </source>
</reference>
<sequence length="685" mass="75158">MLLVCCSSSHYQISCHAGIRALSPLGNAICIRGIVEDRVAFGLTDRVHSHNVSFKTQATKFLYSPSLKGQKYQAVMEFNHIVPCRDELDHIECLFSNNWSDSVETAMEPYFQGSSQKMSQEDVLFNISDHFHANISPRTPIPGTILTVDARENVAPHNLTLVSEALGNDSLTNLKTSIEGLLSAISSTIDASVGKGDLYLKNSLDSVTSPLTYTFQSVREAIDNIVDSLLSTVDRSIEVAGNRLTGFSVDLKDSTSKVGVVSIDLLRRVIVSLEDSLASGASLFLDYYGSAKEFFPPEVRDVLNLTENKATEFLGPVATAFKQVYVAIEALETNLGLDPNDPVVPLFFILGTSITLGISYWVLAYAGYAGDLSPQLTLELLTGEKNVDLRERDGVPDLRQGARFKYASIDLPELDGSIRKLVKRERDLNDALVATVIRNLKIVQDRSKVIVLDANGTRSKSIARSLRKLGVKAKTIPGTRWLRSWVKNGLRIKELKSETTFTVLNEEAEAILEDIRPTPLQIVGYGAGFLAASYALSEWEKTLQLVGVIGLGQTIYRRIASYEDSEDFKQDVRTLLLVPNLNLFCFQDHSSAVFTKFWMLTNAILCALERVLLTPVRVGATTAFSWAAGKLEPNKIGLPTSPSSSDVQSRVLQAAAKHESQPSDSEGVEESSSELVNAGNEKQDP</sequence>
<dbReference type="GO" id="GO:0090333">
    <property type="term" value="P:regulation of stomatal closure"/>
    <property type="evidence" value="ECO:0007669"/>
    <property type="project" value="InterPro"/>
</dbReference>